<sequence length="383" mass="42779">MEDSPLSSLAALRASSPSIFEEVLQLASPTPSLATSTPENPNMAGTPPHQPLTIEDMLMNLQNSIATMQQRSTQTDANITRLNDLINTRLPPPLEEEGEDDEDDQKQPIMSIPAVQLNSASSLDSPYFNVTDPNLSSSLTDHFQFSAPPPEINMRAVSWAIADDMDYATPIINEWSALELDGFPQQPEYLPFDQAWYDDWMAGHEAAMIDPSDEFSLYMLFHQAEPIVPGEEYNWDTKPIWQDPVILDPNPLQGYTIPDYLQHYVEDDLVQEDPRVLGDHISTFNSVFDSVCDADHDPYSYITNGGLPRPEAPYPNNRDCSIMLIDLVPPANLWNVDEVVNIQVGTEVWVVNRSLTKGGLWDVPFMANPELVTEVATVADLSF</sequence>
<keyword evidence="2" id="KW-1185">Reference proteome</keyword>
<protein>
    <submittedName>
        <fullName evidence="1">Uncharacterized protein</fullName>
    </submittedName>
</protein>
<comment type="caution">
    <text evidence="1">The sequence shown here is derived from an EMBL/GenBank/DDBJ whole genome shotgun (WGS) entry which is preliminary data.</text>
</comment>
<dbReference type="EMBL" id="CM046398">
    <property type="protein sequence ID" value="KAI8529887.1"/>
    <property type="molecule type" value="Genomic_DNA"/>
</dbReference>
<proteinExistence type="predicted"/>
<evidence type="ECO:0000313" key="1">
    <source>
        <dbReference type="EMBL" id="KAI8529887.1"/>
    </source>
</evidence>
<evidence type="ECO:0000313" key="2">
    <source>
        <dbReference type="Proteomes" id="UP001062846"/>
    </source>
</evidence>
<dbReference type="Proteomes" id="UP001062846">
    <property type="component" value="Chromosome 11"/>
</dbReference>
<reference evidence="1" key="1">
    <citation type="submission" date="2022-02" db="EMBL/GenBank/DDBJ databases">
        <title>Plant Genome Project.</title>
        <authorList>
            <person name="Zhang R.-G."/>
        </authorList>
    </citation>
    <scope>NUCLEOTIDE SEQUENCE</scope>
    <source>
        <strain evidence="1">AT1</strain>
    </source>
</reference>
<accession>A0ACC0LNI5</accession>
<name>A0ACC0LNI5_RHOML</name>
<gene>
    <name evidence="1" type="ORF">RHMOL_Rhmol11G0009500</name>
</gene>
<organism evidence="1 2">
    <name type="scientific">Rhododendron molle</name>
    <name type="common">Chinese azalea</name>
    <name type="synonym">Azalea mollis</name>
    <dbReference type="NCBI Taxonomy" id="49168"/>
    <lineage>
        <taxon>Eukaryota</taxon>
        <taxon>Viridiplantae</taxon>
        <taxon>Streptophyta</taxon>
        <taxon>Embryophyta</taxon>
        <taxon>Tracheophyta</taxon>
        <taxon>Spermatophyta</taxon>
        <taxon>Magnoliopsida</taxon>
        <taxon>eudicotyledons</taxon>
        <taxon>Gunneridae</taxon>
        <taxon>Pentapetalae</taxon>
        <taxon>asterids</taxon>
        <taxon>Ericales</taxon>
        <taxon>Ericaceae</taxon>
        <taxon>Ericoideae</taxon>
        <taxon>Rhodoreae</taxon>
        <taxon>Rhododendron</taxon>
    </lineage>
</organism>